<dbReference type="InterPro" id="IPR003173">
    <property type="entry name" value="PC4_C"/>
</dbReference>
<dbReference type="InterPro" id="IPR009044">
    <property type="entry name" value="ssDNA-bd_transcriptional_reg"/>
</dbReference>
<gene>
    <name evidence="3" type="ORF">BIGN1055_LOCUS303</name>
</gene>
<dbReference type="GO" id="GO:0006355">
    <property type="term" value="P:regulation of DNA-templated transcription"/>
    <property type="evidence" value="ECO:0007669"/>
    <property type="project" value="InterPro"/>
</dbReference>
<feature type="domain" description="Transcriptional coactivator p15 (PC4) C-terminal" evidence="2">
    <location>
        <begin position="25"/>
        <end position="71"/>
    </location>
</feature>
<evidence type="ECO:0000313" key="3">
    <source>
        <dbReference type="EMBL" id="CAD9576951.1"/>
    </source>
</evidence>
<name>A0A6U3E0J9_BIGNA</name>
<organism evidence="3">
    <name type="scientific">Bigelowiella natans</name>
    <name type="common">Pedinomonas minutissima</name>
    <name type="synonym">Chlorarachnion sp. (strain CCMP621)</name>
    <dbReference type="NCBI Taxonomy" id="227086"/>
    <lineage>
        <taxon>Eukaryota</taxon>
        <taxon>Sar</taxon>
        <taxon>Rhizaria</taxon>
        <taxon>Cercozoa</taxon>
        <taxon>Chlorarachniophyceae</taxon>
        <taxon>Bigelowiella</taxon>
    </lineage>
</organism>
<sequence>MHLCRNINEVSEALEARNQMYQLHLAGEKFLKITQYKGKWAVDIREYHALNSIPSKRGIRLTPEDWSRFVQATNNGDIERVMNAADRHHTFTLKEDSVQNKANGKMQPEAYLHAVVSTAKKEAKKEELRRKLADIKKKTLILKERLSKKLKSR</sequence>
<dbReference type="GO" id="GO:0003677">
    <property type="term" value="F:DNA binding"/>
    <property type="evidence" value="ECO:0007669"/>
    <property type="project" value="InterPro"/>
</dbReference>
<dbReference type="Pfam" id="PF02229">
    <property type="entry name" value="PC4"/>
    <property type="match status" value="1"/>
</dbReference>
<dbReference type="Gene3D" id="2.30.31.10">
    <property type="entry name" value="Transcriptional Coactivator Pc4, Chain A"/>
    <property type="match status" value="1"/>
</dbReference>
<feature type="coiled-coil region" evidence="1">
    <location>
        <begin position="118"/>
        <end position="145"/>
    </location>
</feature>
<dbReference type="EMBL" id="HBHA01000467">
    <property type="protein sequence ID" value="CAD9576951.1"/>
    <property type="molecule type" value="Transcribed_RNA"/>
</dbReference>
<evidence type="ECO:0000256" key="1">
    <source>
        <dbReference type="SAM" id="Coils"/>
    </source>
</evidence>
<accession>A0A6U3E0J9</accession>
<dbReference type="SUPFAM" id="SSF54447">
    <property type="entry name" value="ssDNA-binding transcriptional regulator domain"/>
    <property type="match status" value="1"/>
</dbReference>
<proteinExistence type="predicted"/>
<evidence type="ECO:0000259" key="2">
    <source>
        <dbReference type="Pfam" id="PF02229"/>
    </source>
</evidence>
<keyword evidence="1" id="KW-0175">Coiled coil</keyword>
<protein>
    <recommendedName>
        <fullName evidence="2">Transcriptional coactivator p15 (PC4) C-terminal domain-containing protein</fullName>
    </recommendedName>
</protein>
<dbReference type="AlphaFoldDB" id="A0A6U3E0J9"/>
<reference evidence="3" key="1">
    <citation type="submission" date="2021-01" db="EMBL/GenBank/DDBJ databases">
        <authorList>
            <person name="Corre E."/>
            <person name="Pelletier E."/>
            <person name="Niang G."/>
            <person name="Scheremetjew M."/>
            <person name="Finn R."/>
            <person name="Kale V."/>
            <person name="Holt S."/>
            <person name="Cochrane G."/>
            <person name="Meng A."/>
            <person name="Brown T."/>
            <person name="Cohen L."/>
        </authorList>
    </citation>
    <scope>NUCLEOTIDE SEQUENCE</scope>
    <source>
        <strain evidence="3">CCMP1258.1</strain>
    </source>
</reference>